<dbReference type="Proteomes" id="UP000326912">
    <property type="component" value="Unassembled WGS sequence"/>
</dbReference>
<keyword evidence="4" id="KW-1185">Reference proteome</keyword>
<gene>
    <name evidence="3" type="ORF">KDW_30950</name>
</gene>
<evidence type="ECO:0000259" key="2">
    <source>
        <dbReference type="Pfam" id="PF02899"/>
    </source>
</evidence>
<evidence type="ECO:0000313" key="4">
    <source>
        <dbReference type="Proteomes" id="UP000326912"/>
    </source>
</evidence>
<dbReference type="Pfam" id="PF02899">
    <property type="entry name" value="Phage_int_SAM_1"/>
    <property type="match status" value="1"/>
</dbReference>
<accession>A0A5J4KMG8</accession>
<keyword evidence="1" id="KW-0238">DNA-binding</keyword>
<protein>
    <recommendedName>
        <fullName evidence="2">Integrase SAM-like N-terminal domain-containing protein</fullName>
    </recommendedName>
</protein>
<dbReference type="InterPro" id="IPR004107">
    <property type="entry name" value="Integrase_SAM-like_N"/>
</dbReference>
<evidence type="ECO:0000313" key="3">
    <source>
        <dbReference type="EMBL" id="GER88933.1"/>
    </source>
</evidence>
<feature type="domain" description="Integrase SAM-like N-terminal" evidence="2">
    <location>
        <begin position="45"/>
        <end position="116"/>
    </location>
</feature>
<sequence length="172" mass="19940">MGNRRGIIYEAIARLDQRMVPGQSRFAAKASARQAGEHFWTFSTQTIHSHRTRQAYQQHVLHFINWTREIYGINRLSNVDAQAEELATAYLTQRVIDQKSAYTVQAERAALRLFFQQQDLADTVAIPPRKREQIHRSRGVTKQDRHFQPDHWQSTIAFLRACGLRREEAGAP</sequence>
<dbReference type="Gene3D" id="1.10.150.130">
    <property type="match status" value="1"/>
</dbReference>
<dbReference type="AlphaFoldDB" id="A0A5J4KMG8"/>
<proteinExistence type="predicted"/>
<reference evidence="3 4" key="1">
    <citation type="submission" date="2019-10" db="EMBL/GenBank/DDBJ databases">
        <title>Dictyobacter vulcani sp. nov., within the class Ktedonobacteria, isolated from soil of volcanic Mt. Zao.</title>
        <authorList>
            <person name="Zheng Y."/>
            <person name="Wang C.M."/>
            <person name="Sakai Y."/>
            <person name="Abe K."/>
            <person name="Yokota A."/>
            <person name="Yabe S."/>
        </authorList>
    </citation>
    <scope>NUCLEOTIDE SEQUENCE [LARGE SCALE GENOMIC DNA]</scope>
    <source>
        <strain evidence="3 4">W12</strain>
    </source>
</reference>
<dbReference type="EMBL" id="BKZW01000001">
    <property type="protein sequence ID" value="GER88933.1"/>
    <property type="molecule type" value="Genomic_DNA"/>
</dbReference>
<name>A0A5J4KMG8_9CHLR</name>
<dbReference type="SUPFAM" id="SSF47823">
    <property type="entry name" value="lambda integrase-like, N-terminal domain"/>
    <property type="match status" value="1"/>
</dbReference>
<dbReference type="GO" id="GO:0003677">
    <property type="term" value="F:DNA binding"/>
    <property type="evidence" value="ECO:0007669"/>
    <property type="project" value="UniProtKB-KW"/>
</dbReference>
<dbReference type="InterPro" id="IPR010998">
    <property type="entry name" value="Integrase_recombinase_N"/>
</dbReference>
<dbReference type="GO" id="GO:0015074">
    <property type="term" value="P:DNA integration"/>
    <property type="evidence" value="ECO:0007669"/>
    <property type="project" value="InterPro"/>
</dbReference>
<dbReference type="RefSeq" id="WP_151756770.1">
    <property type="nucleotide sequence ID" value="NZ_BKZW01000001.1"/>
</dbReference>
<organism evidence="3 4">
    <name type="scientific">Dictyobacter vulcani</name>
    <dbReference type="NCBI Taxonomy" id="2607529"/>
    <lineage>
        <taxon>Bacteria</taxon>
        <taxon>Bacillati</taxon>
        <taxon>Chloroflexota</taxon>
        <taxon>Ktedonobacteria</taxon>
        <taxon>Ktedonobacterales</taxon>
        <taxon>Dictyobacteraceae</taxon>
        <taxon>Dictyobacter</taxon>
    </lineage>
</organism>
<evidence type="ECO:0000256" key="1">
    <source>
        <dbReference type="ARBA" id="ARBA00023125"/>
    </source>
</evidence>
<comment type="caution">
    <text evidence="3">The sequence shown here is derived from an EMBL/GenBank/DDBJ whole genome shotgun (WGS) entry which is preliminary data.</text>
</comment>